<protein>
    <submittedName>
        <fullName evidence="2">Uncharacterized protein</fullName>
    </submittedName>
</protein>
<evidence type="ECO:0000313" key="5">
    <source>
        <dbReference type="Proteomes" id="UP000549695"/>
    </source>
</evidence>
<feature type="transmembrane region" description="Helical" evidence="1">
    <location>
        <begin position="261"/>
        <end position="286"/>
    </location>
</feature>
<keyword evidence="5" id="KW-1185">Reference proteome</keyword>
<sequence length="349" mass="36210">MTGPAHDDGPDGETAGREWLVVGLLADPDLAEDVARDIAPRLQDELPGEVAGRAVGWTVVTGRDAFESLGSPDTDLIDKARERVADTGWDLAVCLTDVPLRSGGRTVVADVADDCVAVVSLPALGSLRLRDRARRAVGDAVTTMAAQHLDPGSGSTGTVPARRGGALRLLAGMVHVNRPWALTVGLTRSLAGGLAGAAFGVLYPSIWTLAASMPGWRLAVALAGAVMVHGGWLVVGHGLWERRGDPRRRDRPSTGLRNSATVVTVVLGVAAYTAVLFALALAALLVIVTPDYLGQEIGHRAGFGDYLATALMATVVGTVAGAIGSGLEDGAAVRRAAYRTRTAERIRDG</sequence>
<feature type="transmembrane region" description="Helical" evidence="1">
    <location>
        <begin position="216"/>
        <end position="240"/>
    </location>
</feature>
<keyword evidence="1" id="KW-0812">Transmembrane</keyword>
<keyword evidence="1" id="KW-0472">Membrane</keyword>
<dbReference type="RefSeq" id="WP_157818242.1">
    <property type="nucleotide sequence ID" value="NZ_BAAAJZ010000011.1"/>
</dbReference>
<feature type="transmembrane region" description="Helical" evidence="1">
    <location>
        <begin position="190"/>
        <end position="210"/>
    </location>
</feature>
<dbReference type="EMBL" id="JACCCZ010000001">
    <property type="protein sequence ID" value="NYG00239.1"/>
    <property type="molecule type" value="Genomic_DNA"/>
</dbReference>
<accession>A0AA44ZNK2</accession>
<dbReference type="GeneID" id="98050349"/>
<gene>
    <name evidence="3" type="ORF">ATL51_1302</name>
    <name evidence="2" type="ORF">HDA37_000524</name>
</gene>
<reference evidence="2 5" key="1">
    <citation type="submission" date="2020-07" db="EMBL/GenBank/DDBJ databases">
        <title>Sequencing the genomes of 1000 actinobacteria strains.</title>
        <authorList>
            <person name="Klenk H.-P."/>
        </authorList>
    </citation>
    <scope>NUCLEOTIDE SEQUENCE [LARGE SCALE GENOMIC DNA]</scope>
    <source>
        <strain evidence="3 4">DSM 44104</strain>
        <strain evidence="2 5">DSM 44749</strain>
    </source>
</reference>
<evidence type="ECO:0000313" key="2">
    <source>
        <dbReference type="EMBL" id="NYG00239.1"/>
    </source>
</evidence>
<feature type="transmembrane region" description="Helical" evidence="1">
    <location>
        <begin position="306"/>
        <end position="327"/>
    </location>
</feature>
<comment type="caution">
    <text evidence="2">The sequence shown here is derived from an EMBL/GenBank/DDBJ whole genome shotgun (WGS) entry which is preliminary data.</text>
</comment>
<evidence type="ECO:0000256" key="1">
    <source>
        <dbReference type="SAM" id="Phobius"/>
    </source>
</evidence>
<evidence type="ECO:0000313" key="3">
    <source>
        <dbReference type="EMBL" id="PKB29665.1"/>
    </source>
</evidence>
<keyword evidence="1" id="KW-1133">Transmembrane helix</keyword>
<dbReference type="EMBL" id="PHUJ01000003">
    <property type="protein sequence ID" value="PKB29665.1"/>
    <property type="molecule type" value="Genomic_DNA"/>
</dbReference>
<dbReference type="Proteomes" id="UP000232453">
    <property type="component" value="Unassembled WGS sequence"/>
</dbReference>
<organism evidence="2 5">
    <name type="scientific">Pseudonocardia alni</name>
    <name type="common">Amycolata alni</name>
    <dbReference type="NCBI Taxonomy" id="33907"/>
    <lineage>
        <taxon>Bacteria</taxon>
        <taxon>Bacillati</taxon>
        <taxon>Actinomycetota</taxon>
        <taxon>Actinomycetes</taxon>
        <taxon>Pseudonocardiales</taxon>
        <taxon>Pseudonocardiaceae</taxon>
        <taxon>Pseudonocardia</taxon>
    </lineage>
</organism>
<accession>A0A852VVY9</accession>
<proteinExistence type="predicted"/>
<dbReference type="Proteomes" id="UP000549695">
    <property type="component" value="Unassembled WGS sequence"/>
</dbReference>
<dbReference type="AlphaFoldDB" id="A0A852VVY9"/>
<evidence type="ECO:0000313" key="4">
    <source>
        <dbReference type="Proteomes" id="UP000232453"/>
    </source>
</evidence>
<name>A0A852VVY9_PSEA5</name>